<dbReference type="AlphaFoldDB" id="A0A845B077"/>
<reference evidence="2 3" key="1">
    <citation type="submission" date="2019-12" db="EMBL/GenBank/DDBJ databases">
        <title>Genomic-based taxomic classification of the family Erythrobacteraceae.</title>
        <authorList>
            <person name="Xu L."/>
        </authorList>
    </citation>
    <scope>NUCLEOTIDE SEQUENCE [LARGE SCALE GENOMIC DNA]</scope>
    <source>
        <strain evidence="2 3">KCTC 42453</strain>
    </source>
</reference>
<dbReference type="PROSITE" id="PS51257">
    <property type="entry name" value="PROKAR_LIPOPROTEIN"/>
    <property type="match status" value="1"/>
</dbReference>
<dbReference type="OrthoDB" id="7428387at2"/>
<gene>
    <name evidence="2" type="ORF">GRI65_05295</name>
</gene>
<proteinExistence type="predicted"/>
<feature type="signal peptide" evidence="1">
    <location>
        <begin position="1"/>
        <end position="28"/>
    </location>
</feature>
<dbReference type="EMBL" id="WTYL01000001">
    <property type="protein sequence ID" value="MXP43870.1"/>
    <property type="molecule type" value="Genomic_DNA"/>
</dbReference>
<comment type="caution">
    <text evidence="2">The sequence shown here is derived from an EMBL/GenBank/DDBJ whole genome shotgun (WGS) entry which is preliminary data.</text>
</comment>
<evidence type="ECO:0000313" key="3">
    <source>
        <dbReference type="Proteomes" id="UP000431922"/>
    </source>
</evidence>
<protein>
    <submittedName>
        <fullName evidence="2">DUF11 domain-containing protein</fullName>
    </submittedName>
</protein>
<keyword evidence="1" id="KW-0732">Signal</keyword>
<dbReference type="Proteomes" id="UP000431922">
    <property type="component" value="Unassembled WGS sequence"/>
</dbReference>
<keyword evidence="3" id="KW-1185">Reference proteome</keyword>
<accession>A0A845B077</accession>
<sequence>MKQNFLLKILAAASIGLGAACLAPVAAAQEALSFEGTAFVEKTVIEDGAEKTVQLPTDTVVPGDLIVFNTAYRNSGAEPVEDFVVTNPIPAAVALSDASAAVLNVSVDGGKTFGTLSSLKVAVEPEGDRPAVAADVTHICWTLDVVAPGDSGTLTYKAFVR</sequence>
<dbReference type="RefSeq" id="WP_160755431.1">
    <property type="nucleotide sequence ID" value="NZ_WTYL01000001.1"/>
</dbReference>
<feature type="chain" id="PRO_5032976172" evidence="1">
    <location>
        <begin position="29"/>
        <end position="161"/>
    </location>
</feature>
<name>A0A845B077_9SPHN</name>
<organism evidence="2 3">
    <name type="scientific">Allopontixanthobacter sediminis</name>
    <dbReference type="NCBI Taxonomy" id="1689985"/>
    <lineage>
        <taxon>Bacteria</taxon>
        <taxon>Pseudomonadati</taxon>
        <taxon>Pseudomonadota</taxon>
        <taxon>Alphaproteobacteria</taxon>
        <taxon>Sphingomonadales</taxon>
        <taxon>Erythrobacteraceae</taxon>
        <taxon>Allopontixanthobacter</taxon>
    </lineage>
</organism>
<evidence type="ECO:0000256" key="1">
    <source>
        <dbReference type="SAM" id="SignalP"/>
    </source>
</evidence>
<evidence type="ECO:0000313" key="2">
    <source>
        <dbReference type="EMBL" id="MXP43870.1"/>
    </source>
</evidence>